<dbReference type="SUPFAM" id="SSF56112">
    <property type="entry name" value="Protein kinase-like (PK-like)"/>
    <property type="match status" value="1"/>
</dbReference>
<evidence type="ECO:0000256" key="4">
    <source>
        <dbReference type="ARBA" id="ARBA00012513"/>
    </source>
</evidence>
<dbReference type="InterPro" id="IPR056789">
    <property type="entry name" value="LRR_R13L1-DRL21"/>
</dbReference>
<dbReference type="Gene3D" id="3.80.10.10">
    <property type="entry name" value="Ribonuclease Inhibitor"/>
    <property type="match status" value="3"/>
</dbReference>
<reference evidence="20" key="2">
    <citation type="journal article" date="2024" name="Plant">
        <title>Genomic evolution and insights into agronomic trait innovations of Sesamum species.</title>
        <authorList>
            <person name="Miao H."/>
            <person name="Wang L."/>
            <person name="Qu L."/>
            <person name="Liu H."/>
            <person name="Sun Y."/>
            <person name="Le M."/>
            <person name="Wang Q."/>
            <person name="Wei S."/>
            <person name="Zheng Y."/>
            <person name="Lin W."/>
            <person name="Duan Y."/>
            <person name="Cao H."/>
            <person name="Xiong S."/>
            <person name="Wang X."/>
            <person name="Wei L."/>
            <person name="Li C."/>
            <person name="Ma Q."/>
            <person name="Ju M."/>
            <person name="Zhao R."/>
            <person name="Li G."/>
            <person name="Mu C."/>
            <person name="Tian Q."/>
            <person name="Mei H."/>
            <person name="Zhang T."/>
            <person name="Gao T."/>
            <person name="Zhang H."/>
        </authorList>
    </citation>
    <scope>NUCLEOTIDE SEQUENCE</scope>
    <source>
        <strain evidence="20">3651</strain>
    </source>
</reference>
<dbReference type="SMART" id="SM00220">
    <property type="entry name" value="S_TKc"/>
    <property type="match status" value="1"/>
</dbReference>
<dbReference type="InterPro" id="IPR001245">
    <property type="entry name" value="Ser-Thr/Tyr_kinase_cat_dom"/>
</dbReference>
<keyword evidence="8" id="KW-0812">Transmembrane</keyword>
<dbReference type="CDD" id="cd14066">
    <property type="entry name" value="STKc_IRAK"/>
    <property type="match status" value="1"/>
</dbReference>
<protein>
    <recommendedName>
        <fullName evidence="4">non-specific serine/threonine protein kinase</fullName>
        <ecNumber evidence="4">2.7.11.1</ecNumber>
    </recommendedName>
</protein>
<comment type="caution">
    <text evidence="20">The sequence shown here is derived from an EMBL/GenBank/DDBJ whole genome shotgun (WGS) entry which is preliminary data.</text>
</comment>
<evidence type="ECO:0000256" key="8">
    <source>
        <dbReference type="ARBA" id="ARBA00022692"/>
    </source>
</evidence>
<comment type="subcellular location">
    <subcellularLocation>
        <location evidence="1">Membrane</location>
        <topology evidence="1">Single-pass type I membrane protein</topology>
    </subcellularLocation>
</comment>
<dbReference type="PANTHER" id="PTHR48006">
    <property type="entry name" value="LEUCINE-RICH REPEAT-CONTAINING PROTEIN DDB_G0281931-RELATED"/>
    <property type="match status" value="1"/>
</dbReference>
<keyword evidence="21" id="KW-1185">Reference proteome</keyword>
<dbReference type="Pfam" id="PF23559">
    <property type="entry name" value="WHD_DRP"/>
    <property type="match status" value="1"/>
</dbReference>
<evidence type="ECO:0000313" key="20">
    <source>
        <dbReference type="EMBL" id="KAK4425120.1"/>
    </source>
</evidence>
<evidence type="ECO:0000256" key="7">
    <source>
        <dbReference type="ARBA" id="ARBA00022679"/>
    </source>
</evidence>
<organism evidence="20 21">
    <name type="scientific">Sesamum alatum</name>
    <dbReference type="NCBI Taxonomy" id="300844"/>
    <lineage>
        <taxon>Eukaryota</taxon>
        <taxon>Viridiplantae</taxon>
        <taxon>Streptophyta</taxon>
        <taxon>Embryophyta</taxon>
        <taxon>Tracheophyta</taxon>
        <taxon>Spermatophyta</taxon>
        <taxon>Magnoliopsida</taxon>
        <taxon>eudicotyledons</taxon>
        <taxon>Gunneridae</taxon>
        <taxon>Pentapetalae</taxon>
        <taxon>asterids</taxon>
        <taxon>lamiids</taxon>
        <taxon>Lamiales</taxon>
        <taxon>Pedaliaceae</taxon>
        <taxon>Sesamum</taxon>
    </lineage>
</organism>
<dbReference type="GO" id="GO:0006952">
    <property type="term" value="P:defense response"/>
    <property type="evidence" value="ECO:0007669"/>
    <property type="project" value="UniProtKB-KW"/>
</dbReference>
<dbReference type="Pfam" id="PF13855">
    <property type="entry name" value="LRR_8"/>
    <property type="match status" value="1"/>
</dbReference>
<dbReference type="Gene3D" id="1.10.10.10">
    <property type="entry name" value="Winged helix-like DNA-binding domain superfamily/Winged helix DNA-binding domain"/>
    <property type="match status" value="1"/>
</dbReference>
<dbReference type="Gene3D" id="1.10.510.10">
    <property type="entry name" value="Transferase(Phosphotransferase) domain 1"/>
    <property type="match status" value="1"/>
</dbReference>
<dbReference type="GO" id="GO:0004674">
    <property type="term" value="F:protein serine/threonine kinase activity"/>
    <property type="evidence" value="ECO:0007669"/>
    <property type="project" value="UniProtKB-KW"/>
</dbReference>
<keyword evidence="12" id="KW-0611">Plant defense</keyword>
<dbReference type="InterPro" id="IPR027417">
    <property type="entry name" value="P-loop_NTPase"/>
</dbReference>
<dbReference type="EC" id="2.7.11.1" evidence="4"/>
<keyword evidence="20" id="KW-0675">Receptor</keyword>
<comment type="catalytic activity">
    <reaction evidence="17">
        <text>L-seryl-[protein] + ATP = O-phospho-L-seryl-[protein] + ADP + H(+)</text>
        <dbReference type="Rhea" id="RHEA:17989"/>
        <dbReference type="Rhea" id="RHEA-COMP:9863"/>
        <dbReference type="Rhea" id="RHEA-COMP:11604"/>
        <dbReference type="ChEBI" id="CHEBI:15378"/>
        <dbReference type="ChEBI" id="CHEBI:29999"/>
        <dbReference type="ChEBI" id="CHEBI:30616"/>
        <dbReference type="ChEBI" id="CHEBI:83421"/>
        <dbReference type="ChEBI" id="CHEBI:456216"/>
        <dbReference type="EC" id="2.7.11.1"/>
    </reaction>
</comment>
<keyword evidence="15" id="KW-0472">Membrane</keyword>
<keyword evidence="13" id="KW-0067">ATP-binding</keyword>
<dbReference type="InterPro" id="IPR051824">
    <property type="entry name" value="LRR_Rcpt-Like_S/T_Kinase"/>
</dbReference>
<comment type="similarity">
    <text evidence="3">Belongs to the disease resistance NB-LRR family.</text>
</comment>
<evidence type="ECO:0000256" key="9">
    <source>
        <dbReference type="ARBA" id="ARBA00022737"/>
    </source>
</evidence>
<evidence type="ECO:0000256" key="10">
    <source>
        <dbReference type="ARBA" id="ARBA00022741"/>
    </source>
</evidence>
<dbReference type="InterPro" id="IPR001611">
    <property type="entry name" value="Leu-rich_rpt"/>
</dbReference>
<dbReference type="Pfam" id="PF25019">
    <property type="entry name" value="LRR_R13L1-DRL21"/>
    <property type="match status" value="1"/>
</dbReference>
<dbReference type="InterPro" id="IPR032675">
    <property type="entry name" value="LRR_dom_sf"/>
</dbReference>
<dbReference type="InterPro" id="IPR011009">
    <property type="entry name" value="Kinase-like_dom_sf"/>
</dbReference>
<dbReference type="GO" id="GO:0016020">
    <property type="term" value="C:membrane"/>
    <property type="evidence" value="ECO:0007669"/>
    <property type="project" value="UniProtKB-SubCell"/>
</dbReference>
<name>A0AAE2CK40_9LAMI</name>
<dbReference type="SUPFAM" id="SSF52540">
    <property type="entry name" value="P-loop containing nucleoside triphosphate hydrolases"/>
    <property type="match status" value="1"/>
</dbReference>
<dbReference type="EMBL" id="JACGWO010000006">
    <property type="protein sequence ID" value="KAK4425120.1"/>
    <property type="molecule type" value="Genomic_DNA"/>
</dbReference>
<keyword evidence="7" id="KW-0808">Transferase</keyword>
<dbReference type="Gene3D" id="3.30.200.20">
    <property type="entry name" value="Phosphorylase Kinase, domain 1"/>
    <property type="match status" value="1"/>
</dbReference>
<evidence type="ECO:0000313" key="21">
    <source>
        <dbReference type="Proteomes" id="UP001293254"/>
    </source>
</evidence>
<feature type="region of interest" description="Disordered" evidence="18">
    <location>
        <begin position="974"/>
        <end position="1017"/>
    </location>
</feature>
<dbReference type="PRINTS" id="PR00364">
    <property type="entry name" value="DISEASERSIST"/>
</dbReference>
<dbReference type="Pfam" id="PF00931">
    <property type="entry name" value="NB-ARC"/>
    <property type="match status" value="1"/>
</dbReference>
<evidence type="ECO:0000256" key="12">
    <source>
        <dbReference type="ARBA" id="ARBA00022821"/>
    </source>
</evidence>
<keyword evidence="9" id="KW-0677">Repeat</keyword>
<dbReference type="FunFam" id="1.10.510.10:FF:000300">
    <property type="entry name" value="Calmodulin-binding receptor-like cytoplasmic kinase 3"/>
    <property type="match status" value="1"/>
</dbReference>
<evidence type="ECO:0000256" key="17">
    <source>
        <dbReference type="ARBA" id="ARBA00048679"/>
    </source>
</evidence>
<proteinExistence type="inferred from homology"/>
<evidence type="ECO:0000256" key="14">
    <source>
        <dbReference type="ARBA" id="ARBA00022989"/>
    </source>
</evidence>
<evidence type="ECO:0000256" key="15">
    <source>
        <dbReference type="ARBA" id="ARBA00023136"/>
    </source>
</evidence>
<dbReference type="InterPro" id="IPR008271">
    <property type="entry name" value="Ser/Thr_kinase_AS"/>
</dbReference>
<dbReference type="Gene3D" id="3.40.50.300">
    <property type="entry name" value="P-loop containing nucleotide triphosphate hydrolases"/>
    <property type="match status" value="1"/>
</dbReference>
<evidence type="ECO:0000256" key="6">
    <source>
        <dbReference type="ARBA" id="ARBA00022614"/>
    </source>
</evidence>
<keyword evidence="11 20" id="KW-0418">Kinase</keyword>
<dbReference type="GO" id="GO:0005524">
    <property type="term" value="F:ATP binding"/>
    <property type="evidence" value="ECO:0007669"/>
    <property type="project" value="UniProtKB-KW"/>
</dbReference>
<evidence type="ECO:0000256" key="16">
    <source>
        <dbReference type="ARBA" id="ARBA00047899"/>
    </source>
</evidence>
<keyword evidence="14" id="KW-1133">Transmembrane helix</keyword>
<dbReference type="SUPFAM" id="SSF52058">
    <property type="entry name" value="L domain-like"/>
    <property type="match status" value="2"/>
</dbReference>
<dbReference type="Pfam" id="PF07714">
    <property type="entry name" value="PK_Tyr_Ser-Thr"/>
    <property type="match status" value="1"/>
</dbReference>
<comment type="similarity">
    <text evidence="2">Belongs to the protein kinase superfamily. TKL Ser/Thr protein kinase family. ROCO subfamily.</text>
</comment>
<reference evidence="20" key="1">
    <citation type="submission" date="2020-06" db="EMBL/GenBank/DDBJ databases">
        <authorList>
            <person name="Li T."/>
            <person name="Hu X."/>
            <person name="Zhang T."/>
            <person name="Song X."/>
            <person name="Zhang H."/>
            <person name="Dai N."/>
            <person name="Sheng W."/>
            <person name="Hou X."/>
            <person name="Wei L."/>
        </authorList>
    </citation>
    <scope>NUCLEOTIDE SEQUENCE</scope>
    <source>
        <strain evidence="20">3651</strain>
        <tissue evidence="20">Leaf</tissue>
    </source>
</reference>
<evidence type="ECO:0000256" key="11">
    <source>
        <dbReference type="ARBA" id="ARBA00022777"/>
    </source>
</evidence>
<dbReference type="PROSITE" id="PS00108">
    <property type="entry name" value="PROTEIN_KINASE_ST"/>
    <property type="match status" value="1"/>
</dbReference>
<keyword evidence="5" id="KW-0723">Serine/threonine-protein kinase</keyword>
<dbReference type="PROSITE" id="PS50011">
    <property type="entry name" value="PROTEIN_KINASE_DOM"/>
    <property type="match status" value="1"/>
</dbReference>
<evidence type="ECO:0000259" key="19">
    <source>
        <dbReference type="PROSITE" id="PS50011"/>
    </source>
</evidence>
<dbReference type="InterPro" id="IPR058922">
    <property type="entry name" value="WHD_DRP"/>
</dbReference>
<keyword evidence="6" id="KW-0433">Leucine-rich repeat</keyword>
<evidence type="ECO:0000256" key="13">
    <source>
        <dbReference type="ARBA" id="ARBA00022840"/>
    </source>
</evidence>
<sequence length="1328" mass="150740">MQTSITASSFLHFLWSRKESTIDDDLLRQIFEERAQHDTAPAASGIHEILPILKTEKVFGREHEKELLLSELLDKNMEQIQLSVIPIVGISGIGKTTLARLVYEEEAVEKHFKVRAWVKVAEQEIRLQHIAQEILKSATGISCPLDDLDDLDEMVSDTLQSQRCLFVFDEIHSMAEGSWLHMNQKWFNVVGLGSKGLITSRSYDVGEIVGRQPIELRELSEHAGWSLCRDLAFDYSEDVEDPLTSPMAENLAALCQGIPILLKLVGSLMRYEKELYDMLCSTNLSDSKLMPYGYASIVVLLSIWALPQHLRQCLAYCAIFPNGYALDKEKVIKMWIAVGLVKPSPGNQNLEDIGLAYFHQLLCRSFFMDITRNEYGDIVEFQIPGLIHDIAKDVARIIYKKKLGIVGSIGEDAGELSLLLPSAREYDARHLETLILSSTIRFGDIVDQSLLEFKYLKSLDLSCSGIRNLPNDISVLKELRCLNLSYTLIERLPDSIADLSQLQTLDLSGCYHLRFLPEGTCNLTCMRHLDLLLCDSLYYLPSGIGLLRSLNSMPLFVLGKDDDRARLGELKWLNQLRGRLEIRNLENASRIKEAEDAELDKKNLYYLGLSWSRGADACYLILKHLRPNKQLKVLELTGYMGTEFPTWMPSISSLTKISINDCGCKELPSLGQLPFLKDLQLKGMMNIKSIGPEFYGHGDTDVFRSLEQLGLYDMPRLWSWSLPNVSGGSAPFHSLKTLTIEGCPQLEGLPSLPSLPKLIIWNSNSRIFPSLTIFQSLASLLIKEMEFQQFQMQYISRLNSLRKLILFNLKNFSCLPIEEEFRTLEHLGILHCSNITYISFSDLPSLLKLHIIDSEKLEYIVLGRIQTAAVELVIEDCPLIWSVDSYERPTFSSLRKLIIKRCPGFQISYYQFKMLEELEYLFISECPNLERELEMEPLRISHVPCVILGNHKLEQATTARKVLRVSSPESQRSLLTVDSISSSETNSASEMFPGSPLRVPPRPLRVPSSPSRFSMSPKLNRLGSIHLNMRQIAKATNNFSPSSRIGEGGIGPVYKAELPDGQVVAIQRARKEHFDALRTEFRSEVEHLAKIDHRNLVKLLGYVEKGNERLIITEYVPNGTLREHLDGLKGKILDFNQRLEISIDVAHGLTYLHLYAEKQIIHRDIKSSNILLTESYRAKVADFGFARLGDDSDKTHVSTKVKGTVGYLDPDYMRTYQLTTKSDVYSFGILLVEILTGRRPVDLKKPLDERVTIKWVFRKYNERRFVEMVDPLMKESIKEEILVKMFGLAIQCAAPTRGDRPDMKAVGEQLWGIRMDYLRSDGRGGLIA</sequence>
<accession>A0AAE2CK40</accession>
<evidence type="ECO:0000256" key="5">
    <source>
        <dbReference type="ARBA" id="ARBA00022527"/>
    </source>
</evidence>
<evidence type="ECO:0000256" key="2">
    <source>
        <dbReference type="ARBA" id="ARBA00008171"/>
    </source>
</evidence>
<evidence type="ECO:0000256" key="1">
    <source>
        <dbReference type="ARBA" id="ARBA00004479"/>
    </source>
</evidence>
<dbReference type="InterPro" id="IPR036388">
    <property type="entry name" value="WH-like_DNA-bd_sf"/>
</dbReference>
<evidence type="ECO:0000256" key="3">
    <source>
        <dbReference type="ARBA" id="ARBA00008894"/>
    </source>
</evidence>
<dbReference type="PANTHER" id="PTHR48006:SF102">
    <property type="entry name" value="LEUCINE-RICH REPEAT-CONTAINING PROTEIN DDB_G0281931-RELATED"/>
    <property type="match status" value="1"/>
</dbReference>
<dbReference type="InterPro" id="IPR002182">
    <property type="entry name" value="NB-ARC"/>
</dbReference>
<comment type="catalytic activity">
    <reaction evidence="16">
        <text>L-threonyl-[protein] + ATP = O-phospho-L-threonyl-[protein] + ADP + H(+)</text>
        <dbReference type="Rhea" id="RHEA:46608"/>
        <dbReference type="Rhea" id="RHEA-COMP:11060"/>
        <dbReference type="Rhea" id="RHEA-COMP:11605"/>
        <dbReference type="ChEBI" id="CHEBI:15378"/>
        <dbReference type="ChEBI" id="CHEBI:30013"/>
        <dbReference type="ChEBI" id="CHEBI:30616"/>
        <dbReference type="ChEBI" id="CHEBI:61977"/>
        <dbReference type="ChEBI" id="CHEBI:456216"/>
        <dbReference type="EC" id="2.7.11.1"/>
    </reaction>
</comment>
<keyword evidence="10" id="KW-0547">Nucleotide-binding</keyword>
<feature type="compositionally biased region" description="Low complexity" evidence="18">
    <location>
        <begin position="979"/>
        <end position="989"/>
    </location>
</feature>
<feature type="domain" description="Protein kinase" evidence="19">
    <location>
        <begin position="1039"/>
        <end position="1318"/>
    </location>
</feature>
<dbReference type="GO" id="GO:0043531">
    <property type="term" value="F:ADP binding"/>
    <property type="evidence" value="ECO:0007669"/>
    <property type="project" value="InterPro"/>
</dbReference>
<dbReference type="Proteomes" id="UP001293254">
    <property type="component" value="Unassembled WGS sequence"/>
</dbReference>
<gene>
    <name evidence="20" type="ORF">Salat_1705900</name>
</gene>
<evidence type="ECO:0000256" key="18">
    <source>
        <dbReference type="SAM" id="MobiDB-lite"/>
    </source>
</evidence>
<dbReference type="InterPro" id="IPR000719">
    <property type="entry name" value="Prot_kinase_dom"/>
</dbReference>